<dbReference type="PANTHER" id="PTHR47958">
    <property type="entry name" value="ATP-DEPENDENT RNA HELICASE DBP3"/>
    <property type="match status" value="1"/>
</dbReference>
<gene>
    <name evidence="5" type="ORF">JVT61DRAFT_13071</name>
</gene>
<keyword evidence="6" id="KW-1185">Reference proteome</keyword>
<dbReference type="AlphaFoldDB" id="A0A8I2YVD0"/>
<organism evidence="5 6">
    <name type="scientific">Boletus reticuloceps</name>
    <dbReference type="NCBI Taxonomy" id="495285"/>
    <lineage>
        <taxon>Eukaryota</taxon>
        <taxon>Fungi</taxon>
        <taxon>Dikarya</taxon>
        <taxon>Basidiomycota</taxon>
        <taxon>Agaricomycotina</taxon>
        <taxon>Agaricomycetes</taxon>
        <taxon>Agaricomycetidae</taxon>
        <taxon>Boletales</taxon>
        <taxon>Boletineae</taxon>
        <taxon>Boletaceae</taxon>
        <taxon>Boletoideae</taxon>
        <taxon>Boletus</taxon>
    </lineage>
</organism>
<feature type="region of interest" description="Disordered" evidence="2">
    <location>
        <begin position="787"/>
        <end position="808"/>
    </location>
</feature>
<evidence type="ECO:0000313" key="6">
    <source>
        <dbReference type="Proteomes" id="UP000683000"/>
    </source>
</evidence>
<comment type="caution">
    <text evidence="5">The sequence shown here is derived from an EMBL/GenBank/DDBJ whole genome shotgun (WGS) entry which is preliminary data.</text>
</comment>
<dbReference type="CDD" id="cd00590">
    <property type="entry name" value="RRM_SF"/>
    <property type="match status" value="1"/>
</dbReference>
<feature type="domain" description="RRM" evidence="3">
    <location>
        <begin position="43"/>
        <end position="133"/>
    </location>
</feature>
<dbReference type="Gene3D" id="3.30.70.330">
    <property type="match status" value="1"/>
</dbReference>
<dbReference type="OrthoDB" id="4726at2759"/>
<feature type="region of interest" description="Disordered" evidence="2">
    <location>
        <begin position="250"/>
        <end position="269"/>
    </location>
</feature>
<reference evidence="5" key="1">
    <citation type="submission" date="2021-03" db="EMBL/GenBank/DDBJ databases">
        <title>Evolutionary innovations through gain and loss of genes in the ectomycorrhizal Boletales.</title>
        <authorList>
            <person name="Wu G."/>
            <person name="Miyauchi S."/>
            <person name="Morin E."/>
            <person name="Yang Z.-L."/>
            <person name="Xu J."/>
            <person name="Martin F.M."/>
        </authorList>
    </citation>
    <scope>NUCLEOTIDE SEQUENCE</scope>
    <source>
        <strain evidence="5">BR01</strain>
    </source>
</reference>
<dbReference type="InterPro" id="IPR027417">
    <property type="entry name" value="P-loop_NTPase"/>
</dbReference>
<dbReference type="EMBL" id="JAGFBS010000006">
    <property type="protein sequence ID" value="KAG6378795.1"/>
    <property type="molecule type" value="Genomic_DNA"/>
</dbReference>
<dbReference type="Proteomes" id="UP000683000">
    <property type="component" value="Unassembled WGS sequence"/>
</dbReference>
<feature type="compositionally biased region" description="Low complexity" evidence="2">
    <location>
        <begin position="796"/>
        <end position="808"/>
    </location>
</feature>
<evidence type="ECO:0000256" key="2">
    <source>
        <dbReference type="SAM" id="MobiDB-lite"/>
    </source>
</evidence>
<sequence length="1067" mass="115891">MRRLESRRRHHAMLRAHKLDKAKAAVKDAAKRVHRAKRLVEPCIVFVGNFGPEVDENALRAYFSRYGKIITARIHCCGGVAMTVKPPPASYHENMRVRQYAMVTFESKSAGRRACNEDNTLNGHELVVSTSVSDLPEVREKITKRLDDYRARMEPPDVHRAQRSALRSLKIEPTVLLDARYEKQRKRKRLQVMGPPLCGSPRTMAKTAALNPASTPFFPGAMRVADDGGRSNGFALAVPTLRDQDRASLSGFSTSPVEHRSVRSSPCPAQGTENLERIRFDPSPTVPDVPSAAHLEPDRPFNLARTREMSVIGSLQALPEAHDIHGSVTTDERAQTPADSPFFSPPIHYPRGHANTPPVNVMSISSRPSSSFNTNGPFISSSPVSSLDSGSHFTSGGDFSQHPDAQLKASPLIQDIIDRLLRCEFTAQEVQRELRDVHRKVDFLVERSFNNAPQAGNSQPEFKDPFAPAGGQSATSLTIPRASFSAGIAPNQSPPPDDISQISQRLNTLTTSVGQLLALQTQQHLQGATALGRLTTHTPDLPPNQPFGANISPNPALLGHGLPNRPELRAVPRAPNPPARTCDPVLNKRRSVTGGLMRRESVGIIDGQGSDWPGGAPRDNGPVVSKWEQLNLAPDLLRSLSKFGSVLSLSFLRGSDIIAQAPPTQERIAAYVIPAIQVAVVNTTGRPPNRGPLAVMISTTVDQATQAQRMIRDLGGPIGIRSALGVGMSTNANDLTQELRLLQQNMPHIICGTPQKLHALFTFQELIARNLHEYVFNIVKLLPPPRSRPAGPGTPLPSSISSSQSPFASFDTNNPLAAVANSARRYSTIPSSPPSDLGGNSSIIERQTALFSNTVPQDVLNLATAIQLREPVRVLVRRDGNVTSTETNQGSRGLRQFYFGHGIIGSGRGASSVETTQAREWKLDALADIFDDVEVSQAIVHVGGMNALDSVVYKLASRGLEAVPLHGEMNAGTKLAALNKFRSSASVMMRQPVTKVLIVNDVQVKIPEISHVPLIINYDLPKAVEEYAHRVAPAIASSYSRAGVIINFVTATGGDVEMLRSIECFYK</sequence>
<dbReference type="SUPFAM" id="SSF52540">
    <property type="entry name" value="P-loop containing nucleoside triphosphate hydrolases"/>
    <property type="match status" value="2"/>
</dbReference>
<feature type="region of interest" description="Disordered" evidence="2">
    <location>
        <begin position="383"/>
        <end position="402"/>
    </location>
</feature>
<proteinExistence type="predicted"/>
<keyword evidence="1" id="KW-0694">RNA-binding</keyword>
<accession>A0A8I2YVD0</accession>
<evidence type="ECO:0008006" key="7">
    <source>
        <dbReference type="Google" id="ProtNLM"/>
    </source>
</evidence>
<name>A0A8I2YVD0_9AGAM</name>
<evidence type="ECO:0000259" key="4">
    <source>
        <dbReference type="PROSITE" id="PS51194"/>
    </source>
</evidence>
<dbReference type="SUPFAM" id="SSF54928">
    <property type="entry name" value="RNA-binding domain, RBD"/>
    <property type="match status" value="1"/>
</dbReference>
<feature type="domain" description="Helicase C-terminal" evidence="4">
    <location>
        <begin position="925"/>
        <end position="1067"/>
    </location>
</feature>
<dbReference type="PROSITE" id="PS51194">
    <property type="entry name" value="HELICASE_CTER"/>
    <property type="match status" value="1"/>
</dbReference>
<dbReference type="InterPro" id="IPR000504">
    <property type="entry name" value="RRM_dom"/>
</dbReference>
<dbReference type="Pfam" id="PF00076">
    <property type="entry name" value="RRM_1"/>
    <property type="match status" value="1"/>
</dbReference>
<evidence type="ECO:0000259" key="3">
    <source>
        <dbReference type="PROSITE" id="PS50102"/>
    </source>
</evidence>
<feature type="region of interest" description="Disordered" evidence="2">
    <location>
        <begin position="452"/>
        <end position="474"/>
    </location>
</feature>
<dbReference type="InterPro" id="IPR012677">
    <property type="entry name" value="Nucleotide-bd_a/b_plait_sf"/>
</dbReference>
<dbReference type="InterPro" id="IPR035979">
    <property type="entry name" value="RBD_domain_sf"/>
</dbReference>
<dbReference type="Gene3D" id="3.40.50.300">
    <property type="entry name" value="P-loop containing nucleotide triphosphate hydrolases"/>
    <property type="match status" value="2"/>
</dbReference>
<dbReference type="GO" id="GO:0003723">
    <property type="term" value="F:RNA binding"/>
    <property type="evidence" value="ECO:0007669"/>
    <property type="project" value="UniProtKB-UniRule"/>
</dbReference>
<protein>
    <recommendedName>
        <fullName evidence="7">RRM domain-containing protein</fullName>
    </recommendedName>
</protein>
<dbReference type="SMART" id="SM00360">
    <property type="entry name" value="RRM"/>
    <property type="match status" value="1"/>
</dbReference>
<evidence type="ECO:0000256" key="1">
    <source>
        <dbReference type="PROSITE-ProRule" id="PRU00176"/>
    </source>
</evidence>
<dbReference type="InterPro" id="IPR001650">
    <property type="entry name" value="Helicase_C-like"/>
</dbReference>
<evidence type="ECO:0000313" key="5">
    <source>
        <dbReference type="EMBL" id="KAG6378795.1"/>
    </source>
</evidence>
<dbReference type="PROSITE" id="PS50102">
    <property type="entry name" value="RRM"/>
    <property type="match status" value="1"/>
</dbReference>
<dbReference type="Pfam" id="PF00271">
    <property type="entry name" value="Helicase_C"/>
    <property type="match status" value="1"/>
</dbReference>